<proteinExistence type="predicted"/>
<name>A0A7J5AZU1_9MICO</name>
<keyword evidence="3" id="KW-1185">Reference proteome</keyword>
<feature type="domain" description="YdhG-like" evidence="1">
    <location>
        <begin position="23"/>
        <end position="124"/>
    </location>
</feature>
<dbReference type="SUPFAM" id="SSF159888">
    <property type="entry name" value="YdhG-like"/>
    <property type="match status" value="1"/>
</dbReference>
<evidence type="ECO:0000313" key="3">
    <source>
        <dbReference type="Proteomes" id="UP000490386"/>
    </source>
</evidence>
<protein>
    <submittedName>
        <fullName evidence="2">DUF1801 domain-containing protein</fullName>
    </submittedName>
</protein>
<evidence type="ECO:0000313" key="2">
    <source>
        <dbReference type="EMBL" id="KAB1637099.1"/>
    </source>
</evidence>
<dbReference type="Pfam" id="PF08818">
    <property type="entry name" value="DUF1801"/>
    <property type="match status" value="1"/>
</dbReference>
<dbReference type="OrthoDB" id="9811812at2"/>
<dbReference type="AlphaFoldDB" id="A0A7J5AZU1"/>
<gene>
    <name evidence="2" type="ORF">F8O03_12445</name>
</gene>
<organism evidence="2 3">
    <name type="scientific">Pseudoclavibacter terrae</name>
    <dbReference type="NCBI Taxonomy" id="1530195"/>
    <lineage>
        <taxon>Bacteria</taxon>
        <taxon>Bacillati</taxon>
        <taxon>Actinomycetota</taxon>
        <taxon>Actinomycetes</taxon>
        <taxon>Micrococcales</taxon>
        <taxon>Microbacteriaceae</taxon>
        <taxon>Pseudoclavibacter</taxon>
    </lineage>
</organism>
<dbReference type="InterPro" id="IPR014922">
    <property type="entry name" value="YdhG-like"/>
</dbReference>
<dbReference type="Proteomes" id="UP000490386">
    <property type="component" value="Unassembled WGS sequence"/>
</dbReference>
<accession>A0A7J5AZU1</accession>
<sequence>MTAAPSPDVDAYFAELEHPLKDVAVGLRALLLDAHPAVVESIKWKAPNYEVADDFATLNLRRPSAVQLVLHTGAKVKPEHPEVVVPAPPKLLTWPGRNRAIASFSSLAEFEDARAALAGIVRSWAGQVEA</sequence>
<reference evidence="2 3" key="1">
    <citation type="submission" date="2019-09" db="EMBL/GenBank/DDBJ databases">
        <title>Phylogeny of genus Pseudoclavibacter and closely related genus.</title>
        <authorList>
            <person name="Li Y."/>
        </authorList>
    </citation>
    <scope>NUCLEOTIDE SEQUENCE [LARGE SCALE GENOMIC DNA]</scope>
    <source>
        <strain evidence="2 3">THG-MD12</strain>
    </source>
</reference>
<dbReference type="EMBL" id="WBJX01000004">
    <property type="protein sequence ID" value="KAB1637099.1"/>
    <property type="molecule type" value="Genomic_DNA"/>
</dbReference>
<dbReference type="RefSeq" id="WP_151424139.1">
    <property type="nucleotide sequence ID" value="NZ_WBJX01000004.1"/>
</dbReference>
<comment type="caution">
    <text evidence="2">The sequence shown here is derived from an EMBL/GenBank/DDBJ whole genome shotgun (WGS) entry which is preliminary data.</text>
</comment>
<evidence type="ECO:0000259" key="1">
    <source>
        <dbReference type="Pfam" id="PF08818"/>
    </source>
</evidence>